<evidence type="ECO:0000256" key="5">
    <source>
        <dbReference type="ARBA" id="ARBA00022840"/>
    </source>
</evidence>
<dbReference type="PRINTS" id="PR00304">
    <property type="entry name" value="TCOMPLEXTCP1"/>
</dbReference>
<dbReference type="GO" id="GO:0051082">
    <property type="term" value="F:unfolded protein binding"/>
    <property type="evidence" value="ECO:0007669"/>
    <property type="project" value="InterPro"/>
</dbReference>
<dbReference type="InterPro" id="IPR002423">
    <property type="entry name" value="Cpn60/GroEL/TCP-1"/>
</dbReference>
<comment type="function">
    <text evidence="9">Implicated in mitochondrial protein import and macromolecular assembly. May facilitate the correct folding of imported proteins. May also prevent misfolding and promote the refolding and proper assembly of unfolded polypeptides generated under stress conditions in the mitochondrial matrix.</text>
</comment>
<dbReference type="SUPFAM" id="SSF54849">
    <property type="entry name" value="GroEL-intermediate domain like"/>
    <property type="match status" value="1"/>
</dbReference>
<evidence type="ECO:0000256" key="3">
    <source>
        <dbReference type="ARBA" id="ARBA00022490"/>
    </source>
</evidence>
<evidence type="ECO:0000256" key="1">
    <source>
        <dbReference type="ARBA" id="ARBA00004496"/>
    </source>
</evidence>
<evidence type="ECO:0000256" key="10">
    <source>
        <dbReference type="ARBA" id="ARBA00029602"/>
    </source>
</evidence>
<evidence type="ECO:0000256" key="9">
    <source>
        <dbReference type="ARBA" id="ARBA00025467"/>
    </source>
</evidence>
<dbReference type="GO" id="GO:0140662">
    <property type="term" value="F:ATP-dependent protein folding chaperone"/>
    <property type="evidence" value="ECO:0007669"/>
    <property type="project" value="InterPro"/>
</dbReference>
<dbReference type="InterPro" id="IPR027410">
    <property type="entry name" value="TCP-1-like_intermed_sf"/>
</dbReference>
<evidence type="ECO:0000256" key="8">
    <source>
        <dbReference type="ARBA" id="ARBA00023186"/>
    </source>
</evidence>
<dbReference type="InterPro" id="IPR027409">
    <property type="entry name" value="GroEL-like_apical_dom_sf"/>
</dbReference>
<dbReference type="PANTHER" id="PTHR11353">
    <property type="entry name" value="CHAPERONIN"/>
    <property type="match status" value="1"/>
</dbReference>
<dbReference type="AlphaFoldDB" id="A0A7S1N1Z9"/>
<keyword evidence="8 11" id="KW-0143">Chaperone</keyword>
<dbReference type="CDD" id="cd03341">
    <property type="entry name" value="TCP1_theta"/>
    <property type="match status" value="1"/>
</dbReference>
<reference evidence="12" key="1">
    <citation type="submission" date="2021-01" db="EMBL/GenBank/DDBJ databases">
        <authorList>
            <person name="Corre E."/>
            <person name="Pelletier E."/>
            <person name="Niang G."/>
            <person name="Scheremetjew M."/>
            <person name="Finn R."/>
            <person name="Kale V."/>
            <person name="Holt S."/>
            <person name="Cochrane G."/>
            <person name="Meng A."/>
            <person name="Brown T."/>
            <person name="Cohen L."/>
        </authorList>
    </citation>
    <scope>NUCLEOTIDE SEQUENCE</scope>
    <source>
        <strain evidence="12">NIES-381</strain>
    </source>
</reference>
<comment type="subcellular location">
    <subcellularLocation>
        <location evidence="1">Cytoplasm</location>
    </subcellularLocation>
</comment>
<dbReference type="InterPro" id="IPR017998">
    <property type="entry name" value="Chaperone_TCP-1"/>
</dbReference>
<keyword evidence="3" id="KW-0963">Cytoplasm</keyword>
<dbReference type="PROSITE" id="PS00750">
    <property type="entry name" value="TCP1_1"/>
    <property type="match status" value="1"/>
</dbReference>
<evidence type="ECO:0000256" key="11">
    <source>
        <dbReference type="RuleBase" id="RU004187"/>
    </source>
</evidence>
<evidence type="ECO:0000256" key="2">
    <source>
        <dbReference type="ARBA" id="ARBA00008020"/>
    </source>
</evidence>
<proteinExistence type="inferred from homology"/>
<dbReference type="SUPFAM" id="SSF52029">
    <property type="entry name" value="GroEL apical domain-like"/>
    <property type="match status" value="1"/>
</dbReference>
<dbReference type="Gene3D" id="1.10.560.10">
    <property type="entry name" value="GroEL-like equatorial domain"/>
    <property type="match status" value="1"/>
</dbReference>
<keyword evidence="4 11" id="KW-0547">Nucleotide-binding</keyword>
<accession>A0A7S1N1Z9</accession>
<keyword evidence="7" id="KW-0346">Stress response</keyword>
<dbReference type="Gene3D" id="3.30.260.10">
    <property type="entry name" value="TCP-1-like chaperonin intermediate domain"/>
    <property type="match status" value="1"/>
</dbReference>
<protein>
    <recommendedName>
        <fullName evidence="10">CCT-theta</fullName>
    </recommendedName>
</protein>
<dbReference type="NCBIfam" id="TIGR02346">
    <property type="entry name" value="chap_CCT_theta"/>
    <property type="match status" value="1"/>
</dbReference>
<dbReference type="EMBL" id="HBGA01008537">
    <property type="protein sequence ID" value="CAD8992015.1"/>
    <property type="molecule type" value="Transcribed_RNA"/>
</dbReference>
<organism evidence="12">
    <name type="scientific">Eutreptiella gymnastica</name>
    <dbReference type="NCBI Taxonomy" id="73025"/>
    <lineage>
        <taxon>Eukaryota</taxon>
        <taxon>Discoba</taxon>
        <taxon>Euglenozoa</taxon>
        <taxon>Euglenida</taxon>
        <taxon>Spirocuta</taxon>
        <taxon>Euglenophyceae</taxon>
        <taxon>Eutreptiales</taxon>
        <taxon>Eutreptiaceae</taxon>
        <taxon>Eutreptiella</taxon>
    </lineage>
</organism>
<name>A0A7S1N1Z9_9EUGL</name>
<dbReference type="FunFam" id="3.50.7.10:FF:000008">
    <property type="entry name" value="T-complex protein 1 subunit theta"/>
    <property type="match status" value="1"/>
</dbReference>
<dbReference type="Gene3D" id="3.50.7.10">
    <property type="entry name" value="GroEL"/>
    <property type="match status" value="1"/>
</dbReference>
<dbReference type="SUPFAM" id="SSF48592">
    <property type="entry name" value="GroEL equatorial domain-like"/>
    <property type="match status" value="1"/>
</dbReference>
<dbReference type="GO" id="GO:0005737">
    <property type="term" value="C:cytoplasm"/>
    <property type="evidence" value="ECO:0007669"/>
    <property type="project" value="UniProtKB-SubCell"/>
</dbReference>
<comment type="similarity">
    <text evidence="2 11">Belongs to the TCP-1 chaperonin family.</text>
</comment>
<dbReference type="GO" id="GO:0016887">
    <property type="term" value="F:ATP hydrolysis activity"/>
    <property type="evidence" value="ECO:0007669"/>
    <property type="project" value="InterPro"/>
</dbReference>
<evidence type="ECO:0000256" key="7">
    <source>
        <dbReference type="ARBA" id="ARBA00023016"/>
    </source>
</evidence>
<evidence type="ECO:0000313" key="12">
    <source>
        <dbReference type="EMBL" id="CAD8992015.1"/>
    </source>
</evidence>
<keyword evidence="5 11" id="KW-0067">ATP-binding</keyword>
<dbReference type="InterPro" id="IPR012721">
    <property type="entry name" value="Chap_CCT_theta"/>
</dbReference>
<dbReference type="GO" id="GO:0005524">
    <property type="term" value="F:ATP binding"/>
    <property type="evidence" value="ECO:0007669"/>
    <property type="project" value="UniProtKB-KW"/>
</dbReference>
<sequence>MARFLQSQVGNMMKEGTNVNNDPVLKNIEACKALAAKTRSSLGPDGLNKMVINHLGKLFVTHDAATILRELEVEHPAAKLLVMAAKAMEEEIGDSTNAVMIIAGELLNLAEQLIHMGIHPSHIITGYEKACETALEILPELVCGKVQDLRNPEQVAKALKTVINAKQPGFSDHLTKLAAEACCNVCPKNPKNFNVDNVRVAKLDGCSVSDSQLIHGFVMARDTEGSIKEANDVKVAVYNCAIDSASTDTKGKVDITTAEELLNFSKTEEDYMEKAIEGIAKTGVKLVVSSQSFSDMALHFLERHGIMAFKVMSKFELRRLCAAVNATQIVSLDPPTPEEVGRCNSVKVQELGGKKVTIFSQVTETSKVSTIIIRGPTHNIIDDVERALDDGVNAYKALTRDPSLVAGAGACEMELSRRLTMVADECADMHQYAMRKYAEAFQVIPSTLAEVSGHNAVNVITSLMADHQNGSQANGVAIDTGLTLDALQAGILDLYLSKFWTIKFATEAAVTVLRVDTIVMAKQAGGPKQNPNGPGEEDE</sequence>
<dbReference type="InterPro" id="IPR002194">
    <property type="entry name" value="Chaperonin_TCP-1_CS"/>
</dbReference>
<keyword evidence="6" id="KW-0809">Transit peptide</keyword>
<dbReference type="InterPro" id="IPR027413">
    <property type="entry name" value="GROEL-like_equatorial_sf"/>
</dbReference>
<dbReference type="Pfam" id="PF00118">
    <property type="entry name" value="Cpn60_TCP1"/>
    <property type="match status" value="1"/>
</dbReference>
<gene>
    <name evidence="12" type="ORF">EGYM00392_LOCUS3061</name>
</gene>
<evidence type="ECO:0000256" key="4">
    <source>
        <dbReference type="ARBA" id="ARBA00022741"/>
    </source>
</evidence>
<evidence type="ECO:0000256" key="6">
    <source>
        <dbReference type="ARBA" id="ARBA00022946"/>
    </source>
</evidence>